<dbReference type="AlphaFoldDB" id="A0A6J4HE04"/>
<proteinExistence type="predicted"/>
<name>A0A6J4HE04_9ACTN</name>
<feature type="region of interest" description="Disordered" evidence="1">
    <location>
        <begin position="1"/>
        <end position="34"/>
    </location>
</feature>
<sequence length="34" mass="3568">GRAAVVVRRSPPQPCGHGRDRARPGVRGPGPHTL</sequence>
<protein>
    <submittedName>
        <fullName evidence="2">Uncharacterized protein</fullName>
    </submittedName>
</protein>
<feature type="non-terminal residue" evidence="2">
    <location>
        <position position="1"/>
    </location>
</feature>
<gene>
    <name evidence="2" type="ORF">AVDCRST_MAG50-576</name>
</gene>
<reference evidence="2" key="1">
    <citation type="submission" date="2020-02" db="EMBL/GenBank/DDBJ databases">
        <authorList>
            <person name="Meier V. D."/>
        </authorList>
    </citation>
    <scope>NUCLEOTIDE SEQUENCE</scope>
    <source>
        <strain evidence="2">AVDCRST_MAG50</strain>
    </source>
</reference>
<dbReference type="EMBL" id="CADCTF010000028">
    <property type="protein sequence ID" value="CAA9220920.1"/>
    <property type="molecule type" value="Genomic_DNA"/>
</dbReference>
<accession>A0A6J4HE04</accession>
<organism evidence="2">
    <name type="scientific">uncultured Acidimicrobiales bacterium</name>
    <dbReference type="NCBI Taxonomy" id="310071"/>
    <lineage>
        <taxon>Bacteria</taxon>
        <taxon>Bacillati</taxon>
        <taxon>Actinomycetota</taxon>
        <taxon>Acidimicrobiia</taxon>
        <taxon>Acidimicrobiales</taxon>
        <taxon>environmental samples</taxon>
    </lineage>
</organism>
<feature type="non-terminal residue" evidence="2">
    <location>
        <position position="34"/>
    </location>
</feature>
<evidence type="ECO:0000313" key="2">
    <source>
        <dbReference type="EMBL" id="CAA9220920.1"/>
    </source>
</evidence>
<evidence type="ECO:0000256" key="1">
    <source>
        <dbReference type="SAM" id="MobiDB-lite"/>
    </source>
</evidence>